<feature type="disulfide bond" evidence="7">
    <location>
        <begin position="216"/>
        <end position="229"/>
    </location>
</feature>
<keyword evidence="4" id="KW-0964">Secreted</keyword>
<protein>
    <submittedName>
        <fullName evidence="9">NOGG2 protein</fullName>
    </submittedName>
</protein>
<dbReference type="GO" id="GO:0001649">
    <property type="term" value="P:osteoblast differentiation"/>
    <property type="evidence" value="ECO:0007669"/>
    <property type="project" value="TreeGrafter"/>
</dbReference>
<dbReference type="GO" id="GO:0045596">
    <property type="term" value="P:negative regulation of cell differentiation"/>
    <property type="evidence" value="ECO:0007669"/>
    <property type="project" value="InterPro"/>
</dbReference>
<comment type="similarity">
    <text evidence="2">Belongs to the noggin family.</text>
</comment>
<keyword evidence="6" id="KW-0891">Chondrogenesis</keyword>
<keyword evidence="3" id="KW-0217">Developmental protein</keyword>
<evidence type="ECO:0000256" key="4">
    <source>
        <dbReference type="ARBA" id="ARBA00022525"/>
    </source>
</evidence>
<reference evidence="9 10" key="1">
    <citation type="journal article" date="2021" name="Cell">
        <title>Tracing the genetic footprints of vertebrate landing in non-teleost ray-finned fishes.</title>
        <authorList>
            <person name="Bi X."/>
            <person name="Wang K."/>
            <person name="Yang L."/>
            <person name="Pan H."/>
            <person name="Jiang H."/>
            <person name="Wei Q."/>
            <person name="Fang M."/>
            <person name="Yu H."/>
            <person name="Zhu C."/>
            <person name="Cai Y."/>
            <person name="He Y."/>
            <person name="Gan X."/>
            <person name="Zeng H."/>
            <person name="Yu D."/>
            <person name="Zhu Y."/>
            <person name="Jiang H."/>
            <person name="Qiu Q."/>
            <person name="Yang H."/>
            <person name="Zhang Y.E."/>
            <person name="Wang W."/>
            <person name="Zhu M."/>
            <person name="He S."/>
            <person name="Zhang G."/>
        </authorList>
    </citation>
    <scope>NUCLEOTIDE SEQUENCE [LARGE SCALE GENOMIC DNA]</scope>
    <source>
        <strain evidence="9">Bchr_013</strain>
    </source>
</reference>
<dbReference type="Pfam" id="PF05806">
    <property type="entry name" value="Noggin"/>
    <property type="match status" value="1"/>
</dbReference>
<dbReference type="Proteomes" id="UP000886611">
    <property type="component" value="Unassembled WGS sequence"/>
</dbReference>
<evidence type="ECO:0000256" key="2">
    <source>
        <dbReference type="ARBA" id="ARBA00007480"/>
    </source>
</evidence>
<accession>A0A8X8BSD3</accession>
<feature type="chain" id="PRO_5036478683" evidence="8">
    <location>
        <begin position="25"/>
        <end position="247"/>
    </location>
</feature>
<comment type="caution">
    <text evidence="9">The sequence shown here is derived from an EMBL/GenBank/DDBJ whole genome shotgun (WGS) entry which is preliminary data.</text>
</comment>
<evidence type="ECO:0000313" key="10">
    <source>
        <dbReference type="Proteomes" id="UP000886611"/>
    </source>
</evidence>
<keyword evidence="7" id="KW-1015">Disulfide bond</keyword>
<sequence length="247" mass="27741">MRTPLAGRLCLLYCVLLWTIPVSTKTLGKPAKSGLDLAQDPLLFLRSKPSSSGLGIRPYTLSLAQEDYHYAPKPKHMKPARLLRVLGASFDPFWMSVEKPSQVDAAENGTSGITTTNPELAESAARYQRKLESEVQHLRMDWLSAADSERFRAWLVHMATCRLTSRWVDLGPVFWPRWIRHTDCEDDGSGHSCSFPAGMACKRAQVTQIKILAWHCWFGSDGVVAEQQCTWRQVPYPVVTACKCSCK</sequence>
<dbReference type="GO" id="GO:0005615">
    <property type="term" value="C:extracellular space"/>
    <property type="evidence" value="ECO:0007669"/>
    <property type="project" value="TreeGrafter"/>
</dbReference>
<dbReference type="PANTHER" id="PTHR10494">
    <property type="entry name" value="BONE MORPHOGENETIC PROTEIN INHIBITOR, NOGGIN"/>
    <property type="match status" value="1"/>
</dbReference>
<keyword evidence="5 8" id="KW-0732">Signal</keyword>
<feature type="disulfide bond" evidence="7">
    <location>
        <begin position="161"/>
        <end position="201"/>
    </location>
</feature>
<dbReference type="GO" id="GO:0051216">
    <property type="term" value="P:cartilage development"/>
    <property type="evidence" value="ECO:0007669"/>
    <property type="project" value="UniProtKB-KW"/>
</dbReference>
<dbReference type="Gene3D" id="1.10.287.520">
    <property type="entry name" value="Helix hairpin bin"/>
    <property type="match status" value="1"/>
</dbReference>
<keyword evidence="10" id="KW-1185">Reference proteome</keyword>
<name>A0A8X8BSD3_POLSE</name>
<dbReference type="EMBL" id="JAATIS010003638">
    <property type="protein sequence ID" value="KAG2464566.1"/>
    <property type="molecule type" value="Genomic_DNA"/>
</dbReference>
<evidence type="ECO:0000256" key="6">
    <source>
        <dbReference type="ARBA" id="ARBA00023188"/>
    </source>
</evidence>
<dbReference type="Gene3D" id="2.10.90.10">
    <property type="entry name" value="Cystine-knot cytokines"/>
    <property type="match status" value="1"/>
</dbReference>
<evidence type="ECO:0000256" key="5">
    <source>
        <dbReference type="ARBA" id="ARBA00022729"/>
    </source>
</evidence>
<evidence type="ECO:0000256" key="8">
    <source>
        <dbReference type="SAM" id="SignalP"/>
    </source>
</evidence>
<feature type="non-terminal residue" evidence="9">
    <location>
        <position position="247"/>
    </location>
</feature>
<evidence type="ECO:0000256" key="3">
    <source>
        <dbReference type="ARBA" id="ARBA00022473"/>
    </source>
</evidence>
<organism evidence="9 10">
    <name type="scientific">Polypterus senegalus</name>
    <name type="common">Senegal bichir</name>
    <dbReference type="NCBI Taxonomy" id="55291"/>
    <lineage>
        <taxon>Eukaryota</taxon>
        <taxon>Metazoa</taxon>
        <taxon>Chordata</taxon>
        <taxon>Craniata</taxon>
        <taxon>Vertebrata</taxon>
        <taxon>Euteleostomi</taxon>
        <taxon>Actinopterygii</taxon>
        <taxon>Polypteriformes</taxon>
        <taxon>Polypteridae</taxon>
        <taxon>Polypterus</taxon>
    </lineage>
</organism>
<dbReference type="PIRSF" id="PIRSF008129">
    <property type="entry name" value="Noggin"/>
    <property type="match status" value="1"/>
</dbReference>
<proteinExistence type="inferred from homology"/>
<dbReference type="InterPro" id="IPR029034">
    <property type="entry name" value="Cystine-knot_cytokine"/>
</dbReference>
<evidence type="ECO:0000313" key="9">
    <source>
        <dbReference type="EMBL" id="KAG2464566.1"/>
    </source>
</evidence>
<dbReference type="GO" id="GO:0030514">
    <property type="term" value="P:negative regulation of BMP signaling pathway"/>
    <property type="evidence" value="ECO:0007669"/>
    <property type="project" value="InterPro"/>
</dbReference>
<evidence type="ECO:0000256" key="7">
    <source>
        <dbReference type="PIRSR" id="PIRSR008129-1"/>
    </source>
</evidence>
<feature type="disulfide bond" evidence="7">
    <location>
        <begin position="193"/>
        <end position="244"/>
    </location>
</feature>
<evidence type="ECO:0000256" key="1">
    <source>
        <dbReference type="ARBA" id="ARBA00004613"/>
    </source>
</evidence>
<gene>
    <name evidence="9" type="primary">Nog2_0</name>
    <name evidence="9" type="ORF">GTO96_0003053</name>
</gene>
<dbReference type="InterPro" id="IPR008717">
    <property type="entry name" value="Noggin"/>
</dbReference>
<dbReference type="AlphaFoldDB" id="A0A8X8BSD3"/>
<feature type="disulfide bond" evidence="7">
    <location>
        <begin position="184"/>
        <end position="242"/>
    </location>
</feature>
<dbReference type="SUPFAM" id="SSF57501">
    <property type="entry name" value="Cystine-knot cytokines"/>
    <property type="match status" value="1"/>
</dbReference>
<feature type="non-terminal residue" evidence="9">
    <location>
        <position position="1"/>
    </location>
</feature>
<comment type="subcellular location">
    <subcellularLocation>
        <location evidence="1">Secreted</location>
    </subcellularLocation>
</comment>
<feature type="signal peptide" evidence="8">
    <location>
        <begin position="1"/>
        <end position="24"/>
    </location>
</feature>
<dbReference type="GO" id="GO:0009953">
    <property type="term" value="P:dorsal/ventral pattern formation"/>
    <property type="evidence" value="ECO:0007669"/>
    <property type="project" value="TreeGrafter"/>
</dbReference>
<dbReference type="PANTHER" id="PTHR10494:SF6">
    <property type="entry name" value="NOGGIN"/>
    <property type="match status" value="1"/>
</dbReference>